<keyword evidence="1" id="KW-0285">Flavoprotein</keyword>
<dbReference type="GO" id="GO:0010181">
    <property type="term" value="F:FMN binding"/>
    <property type="evidence" value="ECO:0007669"/>
    <property type="project" value="InterPro"/>
</dbReference>
<feature type="domain" description="Flavodoxin-like" evidence="4">
    <location>
        <begin position="59"/>
        <end position="196"/>
    </location>
</feature>
<evidence type="ECO:0000313" key="6">
    <source>
        <dbReference type="Proteomes" id="UP000271003"/>
    </source>
</evidence>
<dbReference type="InterPro" id="IPR008254">
    <property type="entry name" value="Flavodoxin/NO_synth"/>
</dbReference>
<evidence type="ECO:0000313" key="5">
    <source>
        <dbReference type="EMBL" id="BBF23602.1"/>
    </source>
</evidence>
<evidence type="ECO:0000256" key="1">
    <source>
        <dbReference type="ARBA" id="ARBA00022630"/>
    </source>
</evidence>
<dbReference type="Proteomes" id="UP000271003">
    <property type="component" value="Chromosome"/>
</dbReference>
<dbReference type="SUPFAM" id="SSF52218">
    <property type="entry name" value="Flavoproteins"/>
    <property type="match status" value="1"/>
</dbReference>
<feature type="chain" id="PRO_5016358307" description="Flavodoxin-like domain-containing protein" evidence="3">
    <location>
        <begin position="44"/>
        <end position="210"/>
    </location>
</feature>
<evidence type="ECO:0000256" key="2">
    <source>
        <dbReference type="ARBA" id="ARBA00022643"/>
    </source>
</evidence>
<dbReference type="RefSeq" id="WP_120177191.1">
    <property type="nucleotide sequence ID" value="NZ_AP018786.1"/>
</dbReference>
<dbReference type="PANTHER" id="PTHR39201:SF1">
    <property type="entry name" value="FLAVODOXIN-LIKE DOMAIN-CONTAINING PROTEIN"/>
    <property type="match status" value="1"/>
</dbReference>
<reference evidence="5 6" key="1">
    <citation type="journal article" date="2018" name="Int. J. Syst. Evol. Microbiol.">
        <title>Mesosutterella multiformis gen. nov., sp. nov., a member of the family Sutterellaceae and Sutterella megalosphaeroides sp. nov., isolated from human faeces.</title>
        <authorList>
            <person name="Sakamoto M."/>
            <person name="Ikeyama N."/>
            <person name="Kunihiro T."/>
            <person name="Iino T."/>
            <person name="Yuki M."/>
            <person name="Ohkuma M."/>
        </authorList>
    </citation>
    <scope>NUCLEOTIDE SEQUENCE [LARGE SCALE GENOMIC DNA]</scope>
    <source>
        <strain evidence="5 6">6FBBBH3</strain>
    </source>
</reference>
<keyword evidence="6" id="KW-1185">Reference proteome</keyword>
<evidence type="ECO:0000259" key="4">
    <source>
        <dbReference type="Pfam" id="PF12682"/>
    </source>
</evidence>
<name>A0A2Z6IBF8_9BURK</name>
<dbReference type="Gene3D" id="3.40.50.360">
    <property type="match status" value="1"/>
</dbReference>
<dbReference type="PROSITE" id="PS51318">
    <property type="entry name" value="TAT"/>
    <property type="match status" value="1"/>
</dbReference>
<proteinExistence type="predicted"/>
<organism evidence="5 6">
    <name type="scientific">Sutterella megalosphaeroides</name>
    <dbReference type="NCBI Taxonomy" id="2494234"/>
    <lineage>
        <taxon>Bacteria</taxon>
        <taxon>Pseudomonadati</taxon>
        <taxon>Pseudomonadota</taxon>
        <taxon>Betaproteobacteria</taxon>
        <taxon>Burkholderiales</taxon>
        <taxon>Sutterellaceae</taxon>
        <taxon>Sutterella</taxon>
    </lineage>
</organism>
<evidence type="ECO:0000256" key="3">
    <source>
        <dbReference type="SAM" id="SignalP"/>
    </source>
</evidence>
<protein>
    <recommendedName>
        <fullName evidence="4">Flavodoxin-like domain-containing protein</fullName>
    </recommendedName>
</protein>
<dbReference type="OrthoDB" id="9806505at2"/>
<dbReference type="AlphaFoldDB" id="A0A2Z6IBF8"/>
<gene>
    <name evidence="5" type="ORF">SUTMEG_14930</name>
</gene>
<dbReference type="EMBL" id="AP018786">
    <property type="protein sequence ID" value="BBF23602.1"/>
    <property type="molecule type" value="Genomic_DNA"/>
</dbReference>
<dbReference type="InterPro" id="IPR006311">
    <property type="entry name" value="TAT_signal"/>
</dbReference>
<feature type="signal peptide" evidence="3">
    <location>
        <begin position="1"/>
        <end position="43"/>
    </location>
</feature>
<accession>A0A2Z6IBF8</accession>
<dbReference type="PANTHER" id="PTHR39201">
    <property type="entry name" value="EXPORTED PROTEIN-RELATED"/>
    <property type="match status" value="1"/>
</dbReference>
<dbReference type="InterPro" id="IPR029039">
    <property type="entry name" value="Flavoprotein-like_sf"/>
</dbReference>
<dbReference type="Pfam" id="PF12682">
    <property type="entry name" value="Flavodoxin_4"/>
    <property type="match status" value="1"/>
</dbReference>
<keyword evidence="3" id="KW-0732">Signal</keyword>
<sequence length="210" mass="22457">MTRKSPNAETARVVPSVMTLRRTLLAAGAASTMAALVPGAVRAAASADAAGVLSPSGRTIVIFFSRTDHTATLAERAAQKLGCELLRLELREPYASDYGDMTDIAREEKRSGKRREIATAIPDLAAYDTVYLGSPYWWGGISVPVMTFLADHPLAGKRVKPFVVSASSGPSGAWADLRKACPEAKLEEGFHTTESSLEGSLDEFDAWLAK</sequence>
<dbReference type="KEGG" id="sutt:SUTMEG_14930"/>
<keyword evidence="2" id="KW-0288">FMN</keyword>